<evidence type="ECO:0000313" key="2">
    <source>
        <dbReference type="EMBL" id="EEN81985.1"/>
    </source>
</evidence>
<comment type="caution">
    <text evidence="2">The sequence shown here is derived from an EMBL/GenBank/DDBJ whole genome shotgun (WGS) entry which is preliminary data.</text>
</comment>
<feature type="chain" id="PRO_5002926386" description="Lipoprotein" evidence="1">
    <location>
        <begin position="25"/>
        <end position="227"/>
    </location>
</feature>
<organism evidence="2 3">
    <name type="scientific">Porphyromonas endodontalis (strain ATCC 35406 / DSM 24491 / JCM 8526 / CCUG 16442 / BCRC 14492 / NCTC 13058 / HG 370)</name>
    <name type="common">Bacteroides endodontalis</name>
    <dbReference type="NCBI Taxonomy" id="553175"/>
    <lineage>
        <taxon>Bacteria</taxon>
        <taxon>Pseudomonadati</taxon>
        <taxon>Bacteroidota</taxon>
        <taxon>Bacteroidia</taxon>
        <taxon>Bacteroidales</taxon>
        <taxon>Porphyromonadaceae</taxon>
        <taxon>Porphyromonas</taxon>
    </lineage>
</organism>
<evidence type="ECO:0000256" key="1">
    <source>
        <dbReference type="SAM" id="SignalP"/>
    </source>
</evidence>
<dbReference type="RefSeq" id="WP_004335034.1">
    <property type="nucleotide sequence ID" value="NZ_ACNN01000035.1"/>
</dbReference>
<keyword evidence="1" id="KW-0732">Signal</keyword>
<dbReference type="PROSITE" id="PS51257">
    <property type="entry name" value="PROKAR_LIPOPROTEIN"/>
    <property type="match status" value="1"/>
</dbReference>
<sequence length="227" mass="25711">MKKLLCTTFATALFVLLFSLSSCGKITPEKPINQAKERGHEVPYSTDFIFTPCEVADTTALFVDKITNKGSSSTWSFSNEKANHTPLALKRGQWYHLEIVLRNASGSDINAQYITPEQAALHQFFFISRELKDEAKKTYRTIPSAITYKYAETLQLEGKRNPIGLEGAFYVHPNATLDHFFLNVVLVHVLPPSTKINRTTNSFYPFDQPARTMGTRDLELYIPIDLQ</sequence>
<feature type="signal peptide" evidence="1">
    <location>
        <begin position="1"/>
        <end position="24"/>
    </location>
</feature>
<dbReference type="EMBL" id="ACNN01000035">
    <property type="protein sequence ID" value="EEN81985.1"/>
    <property type="molecule type" value="Genomic_DNA"/>
</dbReference>
<dbReference type="AlphaFoldDB" id="C3JCW0"/>
<dbReference type="Proteomes" id="UP000004295">
    <property type="component" value="Unassembled WGS sequence"/>
</dbReference>
<evidence type="ECO:0000313" key="3">
    <source>
        <dbReference type="Proteomes" id="UP000004295"/>
    </source>
</evidence>
<accession>C3JCW0</accession>
<dbReference type="eggNOG" id="ENOG502ZXB3">
    <property type="taxonomic scope" value="Bacteria"/>
</dbReference>
<evidence type="ECO:0008006" key="4">
    <source>
        <dbReference type="Google" id="ProtNLM"/>
    </source>
</evidence>
<gene>
    <name evidence="2" type="ORF">POREN0001_1981</name>
</gene>
<proteinExistence type="predicted"/>
<dbReference type="GeneID" id="93366246"/>
<keyword evidence="3" id="KW-1185">Reference proteome</keyword>
<dbReference type="STRING" id="553175.POREN0001_1981"/>
<protein>
    <recommendedName>
        <fullName evidence="4">Lipoprotein</fullName>
    </recommendedName>
</protein>
<reference evidence="2 3" key="1">
    <citation type="submission" date="2009-04" db="EMBL/GenBank/DDBJ databases">
        <authorList>
            <person name="Sebastian Y."/>
            <person name="Madupu R."/>
            <person name="Durkin A.S."/>
            <person name="Torralba M."/>
            <person name="Methe B."/>
            <person name="Sutton G.G."/>
            <person name="Strausberg R.L."/>
            <person name="Nelson K.E."/>
        </authorList>
    </citation>
    <scope>NUCLEOTIDE SEQUENCE [LARGE SCALE GENOMIC DNA]</scope>
    <source>
        <strain evidence="3">ATCC 35406 / BCRC 14492 / JCM 8526 / NCTC 13058 / HG 370</strain>
    </source>
</reference>
<name>C3JCW0_POREA</name>